<evidence type="ECO:0000256" key="2">
    <source>
        <dbReference type="ARBA" id="ARBA00004987"/>
    </source>
</evidence>
<dbReference type="InterPro" id="IPR050288">
    <property type="entry name" value="Cellulose_deg_GH3"/>
</dbReference>
<keyword evidence="7 10" id="KW-0119">Carbohydrate metabolism</keyword>
<dbReference type="Pfam" id="PF14310">
    <property type="entry name" value="Fn3-like"/>
    <property type="match status" value="1"/>
</dbReference>
<dbReference type="PRINTS" id="PR00133">
    <property type="entry name" value="GLHYDRLASE3"/>
</dbReference>
<dbReference type="HOGENOM" id="CLU_004542_4_0_1"/>
<dbReference type="Gene3D" id="2.60.120.260">
    <property type="entry name" value="Galactose-binding domain-like"/>
    <property type="match status" value="1"/>
</dbReference>
<comment type="caution">
    <text evidence="12">The sequence shown here is derived from an EMBL/GenBank/DDBJ whole genome shotgun (WGS) entry which is preliminary data.</text>
</comment>
<dbReference type="PROSITE" id="PS00775">
    <property type="entry name" value="GLYCOSYL_HYDROL_F3"/>
    <property type="match status" value="1"/>
</dbReference>
<dbReference type="PROSITE" id="PS51820">
    <property type="entry name" value="PA14"/>
    <property type="match status" value="1"/>
</dbReference>
<evidence type="ECO:0000256" key="7">
    <source>
        <dbReference type="ARBA" id="ARBA00023277"/>
    </source>
</evidence>
<dbReference type="UniPathway" id="UPA00696"/>
<dbReference type="InterPro" id="IPR002772">
    <property type="entry name" value="Glyco_hydro_3_C"/>
</dbReference>
<dbReference type="OrthoDB" id="47059at2759"/>
<dbReference type="InterPro" id="IPR036962">
    <property type="entry name" value="Glyco_hydro_3_N_sf"/>
</dbReference>
<gene>
    <name evidence="12" type="ORF">A1O3_09114</name>
</gene>
<dbReference type="SMART" id="SM00758">
    <property type="entry name" value="PA14"/>
    <property type="match status" value="1"/>
</dbReference>
<sequence length="854" mass="92000">MDVEQTLAKLSLDEKIELLSGVDFWHTKAIPRLNIPSLRMSDGPNGVRGSRLFNGVPAACFPCGTALGATWDTDLIRAAGVMMGKEAIAKAASILLGPTINIQRSPLGGRGFESYSEDPVLAGNLAAAMVAGIQSTGVVATPKHFVGNDQEEQRQSSNSVISPRALREVYLLPFQITERDARPMAYMTSYNKVNGIHASENVELLQGILRQEWGFDGLVVSDWFGTYSVAEAINAGLDVEMPGPTRWRAGLAKLSVSSRKIAEPVIDDRVRALLKTIDRVSGLGISIDTPETTVDTPQTAAKLREIAAAGTVLLKNEGGVLPLRKEKTTAVIGPNAAFAAYSGGGSARLRPYYAVTPLEGIQAYVPSTRYALGATNYKKLPMLSALTVAPDGSPGMEMRIYLDPPSQPHRVPVEAFNITDSTCFLNDYKHPAIGTNLFYAEVEGTLVPDADADYLFSLTVNGLARLYVDGEEVVDNETVQRPGESFFGSGSAEEIGRKFLKKDRPAKVLVQFTTAPASKLRRAGATQMGVGGVQIGGCPQTDAATLLSAAVDLAKQVDQVVVCIGLNSEWESEGWDRQTMDLPPGSDALVEAVAAVNANVVVVNQSGTPVTMPWADRVPAIVHAWYGGNETGNAIADVLFGQVNPSGKLSLSWPIRVQDNPAYINTAVDDGDVLYGEGIYVGHRWYEKTEREVLFPFGHGLSYTTFELRDLAVGVDGESKSEVNNTNKTNPALGASKTPKTLTVSGELVNTGDRPGAEVVQVYMSFPTSTVPRPVKELKGFRKIWVGVGKEDGIKRFQIHLDPKYACSYWSETSKAWVLERGTYHVLVGTSSRSSQVRQAGVFEIGQTSRWTGL</sequence>
<dbReference type="InterPro" id="IPR011658">
    <property type="entry name" value="PA14_dom"/>
</dbReference>
<organism evidence="12 13">
    <name type="scientific">Capronia epimyces CBS 606.96</name>
    <dbReference type="NCBI Taxonomy" id="1182542"/>
    <lineage>
        <taxon>Eukaryota</taxon>
        <taxon>Fungi</taxon>
        <taxon>Dikarya</taxon>
        <taxon>Ascomycota</taxon>
        <taxon>Pezizomycotina</taxon>
        <taxon>Eurotiomycetes</taxon>
        <taxon>Chaetothyriomycetidae</taxon>
        <taxon>Chaetothyriales</taxon>
        <taxon>Herpotrichiellaceae</taxon>
        <taxon>Capronia</taxon>
    </lineage>
</organism>
<accession>W9XKW1</accession>
<dbReference type="STRING" id="1182542.W9XKW1"/>
<dbReference type="FunFam" id="2.60.40.10:FF:000495">
    <property type="entry name" value="Periplasmic beta-glucosidase"/>
    <property type="match status" value="1"/>
</dbReference>
<dbReference type="Pfam" id="PF00933">
    <property type="entry name" value="Glyco_hydro_3"/>
    <property type="match status" value="1"/>
</dbReference>
<keyword evidence="13" id="KW-1185">Reference proteome</keyword>
<evidence type="ECO:0000256" key="3">
    <source>
        <dbReference type="ARBA" id="ARBA00005336"/>
    </source>
</evidence>
<dbReference type="EC" id="3.2.1.21" evidence="10"/>
<dbReference type="InterPro" id="IPR019800">
    <property type="entry name" value="Glyco_hydro_3_AS"/>
</dbReference>
<dbReference type="Gene3D" id="3.20.20.300">
    <property type="entry name" value="Glycoside hydrolase, family 3, N-terminal domain"/>
    <property type="match status" value="1"/>
</dbReference>
<dbReference type="Gene3D" id="3.40.50.1700">
    <property type="entry name" value="Glycoside hydrolase family 3 C-terminal domain"/>
    <property type="match status" value="1"/>
</dbReference>
<dbReference type="InterPro" id="IPR037524">
    <property type="entry name" value="PA14/GLEYA"/>
</dbReference>
<evidence type="ECO:0000256" key="9">
    <source>
        <dbReference type="ARBA" id="ARBA00023326"/>
    </source>
</evidence>
<dbReference type="InterPro" id="IPR013783">
    <property type="entry name" value="Ig-like_fold"/>
</dbReference>
<protein>
    <recommendedName>
        <fullName evidence="10">beta-glucosidase</fullName>
        <ecNumber evidence="10">3.2.1.21</ecNumber>
    </recommendedName>
</protein>
<evidence type="ECO:0000256" key="6">
    <source>
        <dbReference type="ARBA" id="ARBA00023180"/>
    </source>
</evidence>
<evidence type="ECO:0000256" key="4">
    <source>
        <dbReference type="ARBA" id="ARBA00022801"/>
    </source>
</evidence>
<evidence type="ECO:0000256" key="8">
    <source>
        <dbReference type="ARBA" id="ARBA00023295"/>
    </source>
</evidence>
<dbReference type="InterPro" id="IPR026891">
    <property type="entry name" value="Fn3-like"/>
</dbReference>
<dbReference type="PANTHER" id="PTHR42715">
    <property type="entry name" value="BETA-GLUCOSIDASE"/>
    <property type="match status" value="1"/>
</dbReference>
<evidence type="ECO:0000313" key="13">
    <source>
        <dbReference type="Proteomes" id="UP000019478"/>
    </source>
</evidence>
<feature type="domain" description="PA14" evidence="11">
    <location>
        <begin position="391"/>
        <end position="551"/>
    </location>
</feature>
<evidence type="ECO:0000256" key="5">
    <source>
        <dbReference type="ARBA" id="ARBA00023001"/>
    </source>
</evidence>
<proteinExistence type="inferred from homology"/>
<dbReference type="SUPFAM" id="SSF52279">
    <property type="entry name" value="Beta-D-glucan exohydrolase, C-terminal domain"/>
    <property type="match status" value="1"/>
</dbReference>
<evidence type="ECO:0000256" key="10">
    <source>
        <dbReference type="RuleBase" id="RU361161"/>
    </source>
</evidence>
<dbReference type="InterPro" id="IPR017853">
    <property type="entry name" value="GH"/>
</dbReference>
<dbReference type="GeneID" id="19173200"/>
<comment type="similarity">
    <text evidence="3 10">Belongs to the glycosyl hydrolase 3 family.</text>
</comment>
<dbReference type="Gene3D" id="2.60.40.10">
    <property type="entry name" value="Immunoglobulins"/>
    <property type="match status" value="1"/>
</dbReference>
<dbReference type="FunFam" id="3.20.20.300:FF:000006">
    <property type="entry name" value="Beta-glucosidase H"/>
    <property type="match status" value="1"/>
</dbReference>
<dbReference type="Pfam" id="PF07691">
    <property type="entry name" value="PA14"/>
    <property type="match status" value="1"/>
</dbReference>
<evidence type="ECO:0000259" key="11">
    <source>
        <dbReference type="PROSITE" id="PS51820"/>
    </source>
</evidence>
<dbReference type="InterPro" id="IPR036881">
    <property type="entry name" value="Glyco_hydro_3_C_sf"/>
</dbReference>
<keyword evidence="6" id="KW-0325">Glycoprotein</keyword>
<dbReference type="EMBL" id="AMGY01000009">
    <property type="protein sequence ID" value="EXJ77955.1"/>
    <property type="molecule type" value="Genomic_DNA"/>
</dbReference>
<comment type="catalytic activity">
    <reaction evidence="1 10">
        <text>Hydrolysis of terminal, non-reducing beta-D-glucosyl residues with release of beta-D-glucose.</text>
        <dbReference type="EC" id="3.2.1.21"/>
    </reaction>
</comment>
<keyword evidence="8 10" id="KW-0326">Glycosidase</keyword>
<keyword evidence="5" id="KW-0136">Cellulose degradation</keyword>
<dbReference type="Proteomes" id="UP000019478">
    <property type="component" value="Unassembled WGS sequence"/>
</dbReference>
<keyword evidence="9 10" id="KW-0624">Polysaccharide degradation</keyword>
<dbReference type="eggNOG" id="ENOG502QR4D">
    <property type="taxonomic scope" value="Eukaryota"/>
</dbReference>
<reference evidence="12 13" key="1">
    <citation type="submission" date="2013-03" db="EMBL/GenBank/DDBJ databases">
        <title>The Genome Sequence of Capronia epimyces CBS 606.96.</title>
        <authorList>
            <consortium name="The Broad Institute Genomics Platform"/>
            <person name="Cuomo C."/>
            <person name="de Hoog S."/>
            <person name="Gorbushina A."/>
            <person name="Walker B."/>
            <person name="Young S.K."/>
            <person name="Zeng Q."/>
            <person name="Gargeya S."/>
            <person name="Fitzgerald M."/>
            <person name="Haas B."/>
            <person name="Abouelleil A."/>
            <person name="Allen A.W."/>
            <person name="Alvarado L."/>
            <person name="Arachchi H.M."/>
            <person name="Berlin A.M."/>
            <person name="Chapman S.B."/>
            <person name="Gainer-Dewar J."/>
            <person name="Goldberg J."/>
            <person name="Griggs A."/>
            <person name="Gujja S."/>
            <person name="Hansen M."/>
            <person name="Howarth C."/>
            <person name="Imamovic A."/>
            <person name="Ireland A."/>
            <person name="Larimer J."/>
            <person name="McCowan C."/>
            <person name="Murphy C."/>
            <person name="Pearson M."/>
            <person name="Poon T.W."/>
            <person name="Priest M."/>
            <person name="Roberts A."/>
            <person name="Saif S."/>
            <person name="Shea T."/>
            <person name="Sisk P."/>
            <person name="Sykes S."/>
            <person name="Wortman J."/>
            <person name="Nusbaum C."/>
            <person name="Birren B."/>
        </authorList>
    </citation>
    <scope>NUCLEOTIDE SEQUENCE [LARGE SCALE GENOMIC DNA]</scope>
    <source>
        <strain evidence="12 13">CBS 606.96</strain>
    </source>
</reference>
<dbReference type="AlphaFoldDB" id="W9XKW1"/>
<evidence type="ECO:0000313" key="12">
    <source>
        <dbReference type="EMBL" id="EXJ77955.1"/>
    </source>
</evidence>
<dbReference type="Pfam" id="PF01915">
    <property type="entry name" value="Glyco_hydro_3_C"/>
    <property type="match status" value="1"/>
</dbReference>
<dbReference type="GO" id="GO:0008422">
    <property type="term" value="F:beta-glucosidase activity"/>
    <property type="evidence" value="ECO:0007669"/>
    <property type="project" value="UniProtKB-EC"/>
</dbReference>
<dbReference type="RefSeq" id="XP_007737400.1">
    <property type="nucleotide sequence ID" value="XM_007739210.1"/>
</dbReference>
<dbReference type="InterPro" id="IPR001764">
    <property type="entry name" value="Glyco_hydro_3_N"/>
</dbReference>
<dbReference type="SUPFAM" id="SSF51445">
    <property type="entry name" value="(Trans)glycosidases"/>
    <property type="match status" value="1"/>
</dbReference>
<dbReference type="PANTHER" id="PTHR42715:SF27">
    <property type="entry name" value="BETA-GLUCOSIDASE-RELATED"/>
    <property type="match status" value="1"/>
</dbReference>
<dbReference type="GO" id="GO:0030245">
    <property type="term" value="P:cellulose catabolic process"/>
    <property type="evidence" value="ECO:0007669"/>
    <property type="project" value="UniProtKB-UniPathway"/>
</dbReference>
<comment type="pathway">
    <text evidence="2 10">Glycan metabolism; cellulose degradation.</text>
</comment>
<evidence type="ECO:0000256" key="1">
    <source>
        <dbReference type="ARBA" id="ARBA00000448"/>
    </source>
</evidence>
<keyword evidence="4 10" id="KW-0378">Hydrolase</keyword>
<name>W9XKW1_9EURO</name>
<dbReference type="SMART" id="SM01217">
    <property type="entry name" value="Fn3_like"/>
    <property type="match status" value="1"/>
</dbReference>